<reference evidence="1" key="1">
    <citation type="journal article" date="2014" name="Front. Microbiol.">
        <title>High frequency of phylogenetically diverse reductive dehalogenase-homologous genes in deep subseafloor sedimentary metagenomes.</title>
        <authorList>
            <person name="Kawai M."/>
            <person name="Futagami T."/>
            <person name="Toyoda A."/>
            <person name="Takaki Y."/>
            <person name="Nishi S."/>
            <person name="Hori S."/>
            <person name="Arai W."/>
            <person name="Tsubouchi T."/>
            <person name="Morono Y."/>
            <person name="Uchiyama I."/>
            <person name="Ito T."/>
            <person name="Fujiyama A."/>
            <person name="Inagaki F."/>
            <person name="Takami H."/>
        </authorList>
    </citation>
    <scope>NUCLEOTIDE SEQUENCE</scope>
    <source>
        <strain evidence="1">Expedition CK06-06</strain>
    </source>
</reference>
<gene>
    <name evidence="1" type="ORF">S12H4_16030</name>
</gene>
<name>X1R493_9ZZZZ</name>
<organism evidence="1">
    <name type="scientific">marine sediment metagenome</name>
    <dbReference type="NCBI Taxonomy" id="412755"/>
    <lineage>
        <taxon>unclassified sequences</taxon>
        <taxon>metagenomes</taxon>
        <taxon>ecological metagenomes</taxon>
    </lineage>
</organism>
<comment type="caution">
    <text evidence="1">The sequence shown here is derived from an EMBL/GenBank/DDBJ whole genome shotgun (WGS) entry which is preliminary data.</text>
</comment>
<accession>X1R493</accession>
<protein>
    <submittedName>
        <fullName evidence="1">Uncharacterized protein</fullName>
    </submittedName>
</protein>
<evidence type="ECO:0000313" key="1">
    <source>
        <dbReference type="EMBL" id="GAI75542.1"/>
    </source>
</evidence>
<dbReference type="EMBL" id="BARW01007738">
    <property type="protein sequence ID" value="GAI75542.1"/>
    <property type="molecule type" value="Genomic_DNA"/>
</dbReference>
<dbReference type="AlphaFoldDB" id="X1R493"/>
<proteinExistence type="predicted"/>
<sequence>MNTKRMVELALERAVHYEQVGDMDRANHFLQLAITAEEKGNKEEERKDGN</sequence>